<dbReference type="Gene3D" id="3.30.420.10">
    <property type="entry name" value="Ribonuclease H-like superfamily/Ribonuclease H"/>
    <property type="match status" value="1"/>
</dbReference>
<evidence type="ECO:0008006" key="3">
    <source>
        <dbReference type="Google" id="ProtNLM"/>
    </source>
</evidence>
<keyword evidence="2" id="KW-1185">Reference proteome</keyword>
<protein>
    <recommendedName>
        <fullName evidence="3">Tc1-like transposase DDE domain-containing protein</fullName>
    </recommendedName>
</protein>
<gene>
    <name evidence="1" type="ORF">ANN_01160</name>
</gene>
<sequence>MPGSRSDTDRISAALNVPQSVISESQAMFIVGQYKVVQEGAVGPGFILMDDNTRAHRTNLVNEFLDGEDIYRTDWPTLSSDMNPVQHEWNVFGIRVAARQPPPRTIPEFRTALREEWNQLPAELLCHLVENHVGVRHV</sequence>
<accession>A0ABQ8TSS9</accession>
<organism evidence="1 2">
    <name type="scientific">Periplaneta americana</name>
    <name type="common">American cockroach</name>
    <name type="synonym">Blatta americana</name>
    <dbReference type="NCBI Taxonomy" id="6978"/>
    <lineage>
        <taxon>Eukaryota</taxon>
        <taxon>Metazoa</taxon>
        <taxon>Ecdysozoa</taxon>
        <taxon>Arthropoda</taxon>
        <taxon>Hexapoda</taxon>
        <taxon>Insecta</taxon>
        <taxon>Pterygota</taxon>
        <taxon>Neoptera</taxon>
        <taxon>Polyneoptera</taxon>
        <taxon>Dictyoptera</taxon>
        <taxon>Blattodea</taxon>
        <taxon>Blattoidea</taxon>
        <taxon>Blattidae</taxon>
        <taxon>Blattinae</taxon>
        <taxon>Periplaneta</taxon>
    </lineage>
</organism>
<evidence type="ECO:0000313" key="1">
    <source>
        <dbReference type="EMBL" id="KAJ4449756.1"/>
    </source>
</evidence>
<name>A0ABQ8TSS9_PERAM</name>
<proteinExistence type="predicted"/>
<dbReference type="Proteomes" id="UP001148838">
    <property type="component" value="Unassembled WGS sequence"/>
</dbReference>
<dbReference type="EMBL" id="JAJSOF020000003">
    <property type="protein sequence ID" value="KAJ4449756.1"/>
    <property type="molecule type" value="Genomic_DNA"/>
</dbReference>
<reference evidence="1 2" key="1">
    <citation type="journal article" date="2022" name="Allergy">
        <title>Genome assembly and annotation of Periplaneta americana reveal a comprehensive cockroach allergen profile.</title>
        <authorList>
            <person name="Wang L."/>
            <person name="Xiong Q."/>
            <person name="Saelim N."/>
            <person name="Wang L."/>
            <person name="Nong W."/>
            <person name="Wan A.T."/>
            <person name="Shi M."/>
            <person name="Liu X."/>
            <person name="Cao Q."/>
            <person name="Hui J.H.L."/>
            <person name="Sookrung N."/>
            <person name="Leung T.F."/>
            <person name="Tungtrongchitr A."/>
            <person name="Tsui S.K.W."/>
        </authorList>
    </citation>
    <scope>NUCLEOTIDE SEQUENCE [LARGE SCALE GENOMIC DNA]</scope>
    <source>
        <strain evidence="1">PWHHKU_190912</strain>
    </source>
</reference>
<dbReference type="InterPro" id="IPR036397">
    <property type="entry name" value="RNaseH_sf"/>
</dbReference>
<evidence type="ECO:0000313" key="2">
    <source>
        <dbReference type="Proteomes" id="UP001148838"/>
    </source>
</evidence>
<comment type="caution">
    <text evidence="1">The sequence shown here is derived from an EMBL/GenBank/DDBJ whole genome shotgun (WGS) entry which is preliminary data.</text>
</comment>